<dbReference type="EMBL" id="JADOET010000003">
    <property type="protein sequence ID" value="MBF8149389.1"/>
    <property type="molecule type" value="Genomic_DNA"/>
</dbReference>
<dbReference type="SUPFAM" id="SSF56601">
    <property type="entry name" value="beta-lactamase/transpeptidase-like"/>
    <property type="match status" value="1"/>
</dbReference>
<dbReference type="PANTHER" id="PTHR43283:SF7">
    <property type="entry name" value="BETA-LACTAMASE-RELATED DOMAIN-CONTAINING PROTEIN"/>
    <property type="match status" value="1"/>
</dbReference>
<protein>
    <submittedName>
        <fullName evidence="2">Serine hydrolase</fullName>
    </submittedName>
</protein>
<dbReference type="GO" id="GO:0016787">
    <property type="term" value="F:hydrolase activity"/>
    <property type="evidence" value="ECO:0007669"/>
    <property type="project" value="UniProtKB-KW"/>
</dbReference>
<gene>
    <name evidence="2" type="ORF">ITJ86_05740</name>
</gene>
<dbReference type="Gene3D" id="3.40.710.10">
    <property type="entry name" value="DD-peptidase/beta-lactamase superfamily"/>
    <property type="match status" value="1"/>
</dbReference>
<dbReference type="Pfam" id="PF00144">
    <property type="entry name" value="Beta-lactamase"/>
    <property type="match status" value="1"/>
</dbReference>
<evidence type="ECO:0000313" key="3">
    <source>
        <dbReference type="Proteomes" id="UP000611215"/>
    </source>
</evidence>
<dbReference type="PANTHER" id="PTHR43283">
    <property type="entry name" value="BETA-LACTAMASE-RELATED"/>
    <property type="match status" value="1"/>
</dbReference>
<organism evidence="2 3">
    <name type="scientific">Winogradskyella marina</name>
    <dbReference type="NCBI Taxonomy" id="2785530"/>
    <lineage>
        <taxon>Bacteria</taxon>
        <taxon>Pseudomonadati</taxon>
        <taxon>Bacteroidota</taxon>
        <taxon>Flavobacteriia</taxon>
        <taxon>Flavobacteriales</taxon>
        <taxon>Flavobacteriaceae</taxon>
        <taxon>Winogradskyella</taxon>
    </lineage>
</organism>
<proteinExistence type="predicted"/>
<dbReference type="Proteomes" id="UP000611215">
    <property type="component" value="Unassembled WGS sequence"/>
</dbReference>
<evidence type="ECO:0000259" key="1">
    <source>
        <dbReference type="Pfam" id="PF00144"/>
    </source>
</evidence>
<accession>A0ABS0EG12</accession>
<reference evidence="2 3" key="1">
    <citation type="submission" date="2020-11" db="EMBL/GenBank/DDBJ databases">
        <title>Winogradskyella marina sp. nov., isolated from marine sediment.</title>
        <authorList>
            <person name="Bo J."/>
            <person name="Wang S."/>
            <person name="Song X."/>
            <person name="Du Z."/>
        </authorList>
    </citation>
    <scope>NUCLEOTIDE SEQUENCE [LARGE SCALE GENOMIC DNA]</scope>
    <source>
        <strain evidence="2 3">F6397</strain>
    </source>
</reference>
<comment type="caution">
    <text evidence="2">The sequence shown here is derived from an EMBL/GenBank/DDBJ whole genome shotgun (WGS) entry which is preliminary data.</text>
</comment>
<feature type="domain" description="Beta-lactamase-related" evidence="1">
    <location>
        <begin position="168"/>
        <end position="370"/>
    </location>
</feature>
<name>A0ABS0EG12_9FLAO</name>
<keyword evidence="2" id="KW-0378">Hydrolase</keyword>
<keyword evidence="3" id="KW-1185">Reference proteome</keyword>
<dbReference type="InterPro" id="IPR012338">
    <property type="entry name" value="Beta-lactam/transpept-like"/>
</dbReference>
<sequence length="463" mass="53379">MKYLLLLIPLFIGCSVTKEKSEYQSLLDYEGKYEYVDNTTLELKASAMDTTLYAVIDNAKYPLKFIALDSFIDMQGSSVIFERDNSNKVINYKTDGHEFKLLTRAIDKSNMFPRKELFDNPENYVYKQPIETDDGLLTGNLDDEFKNPKLIVDMVKETIKGNFPDVHSILIYKNNTLVLEEYFYGYDENTPHQLRSATKPLIGGILGIAVDQGFIKSEKDELLPYFNSKYSEITNLDKRKKEITIENFLMYRHGMDCENNNPASKGNELKMMQSKDWVKYTLNLPMIEESGKSSSYCTGCALTLGSLIEIATDKKIEDFAKENLFEPLNISNYKWTFEPNQTSKDDFSQTYFTSRDLIKLAKLFKDGGKWKGNQIISKSWIDKTFNMDKGDYGYLWEHKYFIINGKTYNSYLASGNGGQKINIWPELDMITVFTGGNYNSYQLYGKSTPPNEMIPNYILKSMK</sequence>
<dbReference type="InterPro" id="IPR001466">
    <property type="entry name" value="Beta-lactam-related"/>
</dbReference>
<dbReference type="RefSeq" id="WP_195870664.1">
    <property type="nucleotide sequence ID" value="NZ_JADOET010000003.1"/>
</dbReference>
<evidence type="ECO:0000313" key="2">
    <source>
        <dbReference type="EMBL" id="MBF8149389.1"/>
    </source>
</evidence>
<dbReference type="InterPro" id="IPR050789">
    <property type="entry name" value="Diverse_Enzym_Activities"/>
</dbReference>